<dbReference type="PANTHER" id="PTHR43527:SF2">
    <property type="entry name" value="4-DIPHOSPHOCYTIDYL-2-C-METHYL-D-ERYTHRITOL KINASE, CHLOROPLASTIC"/>
    <property type="match status" value="1"/>
</dbReference>
<evidence type="ECO:0000256" key="6">
    <source>
        <dbReference type="ARBA" id="ARBA00022777"/>
    </source>
</evidence>
<dbReference type="Pfam" id="PF00288">
    <property type="entry name" value="GHMP_kinases_N"/>
    <property type="match status" value="1"/>
</dbReference>
<comment type="caution">
    <text evidence="12">The sequence shown here is derived from an EMBL/GenBank/DDBJ whole genome shotgun (WGS) entry which is preliminary data.</text>
</comment>
<dbReference type="EC" id="2.7.1.148" evidence="2 9"/>
<evidence type="ECO:0000313" key="13">
    <source>
        <dbReference type="Proteomes" id="UP000824176"/>
    </source>
</evidence>
<evidence type="ECO:0000256" key="8">
    <source>
        <dbReference type="ARBA" id="ARBA00032554"/>
    </source>
</evidence>
<comment type="pathway">
    <text evidence="9">Isoprenoid biosynthesis; isopentenyl diphosphate biosynthesis via DXP pathway; isopentenyl diphosphate from 1-deoxy-D-xylulose 5-phosphate: step 3/6.</text>
</comment>
<dbReference type="InterPro" id="IPR006204">
    <property type="entry name" value="GHMP_kinase_N_dom"/>
</dbReference>
<dbReference type="Gene3D" id="3.30.230.10">
    <property type="match status" value="1"/>
</dbReference>
<organism evidence="12 13">
    <name type="scientific">Candidatus Mucispirillum faecigallinarum</name>
    <dbReference type="NCBI Taxonomy" id="2838699"/>
    <lineage>
        <taxon>Bacteria</taxon>
        <taxon>Pseudomonadati</taxon>
        <taxon>Deferribacterota</taxon>
        <taxon>Deferribacteres</taxon>
        <taxon>Deferribacterales</taxon>
        <taxon>Mucispirillaceae</taxon>
        <taxon>Mucispirillum</taxon>
    </lineage>
</organism>
<dbReference type="Gene3D" id="3.30.70.890">
    <property type="entry name" value="GHMP kinase, C-terminal domain"/>
    <property type="match status" value="1"/>
</dbReference>
<evidence type="ECO:0000259" key="10">
    <source>
        <dbReference type="Pfam" id="PF00288"/>
    </source>
</evidence>
<gene>
    <name evidence="9 12" type="primary">ispE</name>
    <name evidence="12" type="ORF">H9804_04730</name>
</gene>
<proteinExistence type="inferred from homology"/>
<sequence length="285" mass="31981">MKAETYTYLCPAKVNLFLYVLGKRTDGYHNIFTLFYPISLYDTLILEKSNKTEIICSQKGIPLDDNNIIIKTHNILKEKYNLHDNFKIELIKNIPSGAGLGGGSSDAANYLKAVNEISCLGLDYNQMAEIMAMVGSDTVFFLKDMPQLAMGRGTELSAAPKLPDLYFVIINPNIHVSTKEIYNSKNLELTNPNTINMIKKEYTFQELKSIMKNDMQQAVFLMHKEVKDIVDFLNNYTNGIALMSGSGSTVFAVYPDKSAQEDAFNKAKNNFKTYFIEKAAVAARG</sequence>
<keyword evidence="6 9" id="KW-0418">Kinase</keyword>
<evidence type="ECO:0000256" key="4">
    <source>
        <dbReference type="ARBA" id="ARBA00022679"/>
    </source>
</evidence>
<keyword evidence="9" id="KW-0414">Isoprene biosynthesis</keyword>
<protein>
    <recommendedName>
        <fullName evidence="3 9">4-diphosphocytidyl-2-C-methyl-D-erythritol kinase</fullName>
        <shortName evidence="9">CMK</shortName>
        <ecNumber evidence="2 9">2.7.1.148</ecNumber>
    </recommendedName>
    <alternativeName>
        <fullName evidence="8 9">4-(cytidine-5'-diphospho)-2-C-methyl-D-erythritol kinase</fullName>
    </alternativeName>
</protein>
<accession>A0A9D2GU71</accession>
<keyword evidence="7 9" id="KW-0067">ATP-binding</keyword>
<dbReference type="InterPro" id="IPR036554">
    <property type="entry name" value="GHMP_kinase_C_sf"/>
</dbReference>
<evidence type="ECO:0000256" key="3">
    <source>
        <dbReference type="ARBA" id="ARBA00017473"/>
    </source>
</evidence>
<comment type="function">
    <text evidence="9">Catalyzes the phosphorylation of the position 2 hydroxy group of 4-diphosphocytidyl-2C-methyl-D-erythritol.</text>
</comment>
<dbReference type="InterPro" id="IPR020568">
    <property type="entry name" value="Ribosomal_Su5_D2-typ_SF"/>
</dbReference>
<dbReference type="InterPro" id="IPR014721">
    <property type="entry name" value="Ribsml_uS5_D2-typ_fold_subgr"/>
</dbReference>
<reference evidence="12" key="2">
    <citation type="submission" date="2021-04" db="EMBL/GenBank/DDBJ databases">
        <authorList>
            <person name="Gilroy R."/>
        </authorList>
    </citation>
    <scope>NUCLEOTIDE SEQUENCE</scope>
    <source>
        <strain evidence="12">ChiW4-1371</strain>
    </source>
</reference>
<name>A0A9D2GU71_9BACT</name>
<feature type="active site" evidence="9">
    <location>
        <position position="137"/>
    </location>
</feature>
<dbReference type="GO" id="GO:0005524">
    <property type="term" value="F:ATP binding"/>
    <property type="evidence" value="ECO:0007669"/>
    <property type="project" value="UniProtKB-UniRule"/>
</dbReference>
<feature type="domain" description="GHMP kinase C-terminal" evidence="11">
    <location>
        <begin position="204"/>
        <end position="272"/>
    </location>
</feature>
<dbReference type="NCBIfam" id="TIGR00154">
    <property type="entry name" value="ispE"/>
    <property type="match status" value="1"/>
</dbReference>
<dbReference type="HAMAP" id="MF_00061">
    <property type="entry name" value="IspE"/>
    <property type="match status" value="1"/>
</dbReference>
<evidence type="ECO:0000313" key="12">
    <source>
        <dbReference type="EMBL" id="HIZ89229.1"/>
    </source>
</evidence>
<dbReference type="GO" id="GO:0016114">
    <property type="term" value="P:terpenoid biosynthetic process"/>
    <property type="evidence" value="ECO:0007669"/>
    <property type="project" value="UniProtKB-UniRule"/>
</dbReference>
<dbReference type="PANTHER" id="PTHR43527">
    <property type="entry name" value="4-DIPHOSPHOCYTIDYL-2-C-METHYL-D-ERYTHRITOL KINASE, CHLOROPLASTIC"/>
    <property type="match status" value="1"/>
</dbReference>
<dbReference type="Proteomes" id="UP000824176">
    <property type="component" value="Unassembled WGS sequence"/>
</dbReference>
<evidence type="ECO:0000256" key="7">
    <source>
        <dbReference type="ARBA" id="ARBA00022840"/>
    </source>
</evidence>
<dbReference type="Pfam" id="PF08544">
    <property type="entry name" value="GHMP_kinases_C"/>
    <property type="match status" value="1"/>
</dbReference>
<evidence type="ECO:0000259" key="11">
    <source>
        <dbReference type="Pfam" id="PF08544"/>
    </source>
</evidence>
<keyword evidence="4 9" id="KW-0808">Transferase</keyword>
<dbReference type="AlphaFoldDB" id="A0A9D2GU71"/>
<dbReference type="InterPro" id="IPR004424">
    <property type="entry name" value="IspE"/>
</dbReference>
<dbReference type="EMBL" id="DXAQ01000074">
    <property type="protein sequence ID" value="HIZ89229.1"/>
    <property type="molecule type" value="Genomic_DNA"/>
</dbReference>
<evidence type="ECO:0000256" key="5">
    <source>
        <dbReference type="ARBA" id="ARBA00022741"/>
    </source>
</evidence>
<comment type="similarity">
    <text evidence="1 9">Belongs to the GHMP kinase family. IspE subfamily.</text>
</comment>
<dbReference type="SUPFAM" id="SSF54211">
    <property type="entry name" value="Ribosomal protein S5 domain 2-like"/>
    <property type="match status" value="1"/>
</dbReference>
<evidence type="ECO:0000256" key="1">
    <source>
        <dbReference type="ARBA" id="ARBA00009684"/>
    </source>
</evidence>
<dbReference type="InterPro" id="IPR013750">
    <property type="entry name" value="GHMP_kinase_C_dom"/>
</dbReference>
<keyword evidence="5 9" id="KW-0547">Nucleotide-binding</keyword>
<evidence type="ECO:0000256" key="2">
    <source>
        <dbReference type="ARBA" id="ARBA00012052"/>
    </source>
</evidence>
<dbReference type="GO" id="GO:0019288">
    <property type="term" value="P:isopentenyl diphosphate biosynthetic process, methylerythritol 4-phosphate pathway"/>
    <property type="evidence" value="ECO:0007669"/>
    <property type="project" value="UniProtKB-UniRule"/>
</dbReference>
<dbReference type="SUPFAM" id="SSF55060">
    <property type="entry name" value="GHMP Kinase, C-terminal domain"/>
    <property type="match status" value="1"/>
</dbReference>
<feature type="domain" description="GHMP kinase N-terminal" evidence="10">
    <location>
        <begin position="67"/>
        <end position="139"/>
    </location>
</feature>
<comment type="catalytic activity">
    <reaction evidence="9">
        <text>4-CDP-2-C-methyl-D-erythritol + ATP = 4-CDP-2-C-methyl-D-erythritol 2-phosphate + ADP + H(+)</text>
        <dbReference type="Rhea" id="RHEA:18437"/>
        <dbReference type="ChEBI" id="CHEBI:15378"/>
        <dbReference type="ChEBI" id="CHEBI:30616"/>
        <dbReference type="ChEBI" id="CHEBI:57823"/>
        <dbReference type="ChEBI" id="CHEBI:57919"/>
        <dbReference type="ChEBI" id="CHEBI:456216"/>
        <dbReference type="EC" id="2.7.1.148"/>
    </reaction>
</comment>
<dbReference type="GO" id="GO:0050515">
    <property type="term" value="F:4-(cytidine 5'-diphospho)-2-C-methyl-D-erythritol kinase activity"/>
    <property type="evidence" value="ECO:0007669"/>
    <property type="project" value="UniProtKB-UniRule"/>
</dbReference>
<evidence type="ECO:0000256" key="9">
    <source>
        <dbReference type="HAMAP-Rule" id="MF_00061"/>
    </source>
</evidence>
<feature type="active site" evidence="9">
    <location>
        <position position="13"/>
    </location>
</feature>
<feature type="binding site" evidence="9">
    <location>
        <begin position="95"/>
        <end position="105"/>
    </location>
    <ligand>
        <name>ATP</name>
        <dbReference type="ChEBI" id="CHEBI:30616"/>
    </ligand>
</feature>
<reference evidence="12" key="1">
    <citation type="journal article" date="2021" name="PeerJ">
        <title>Extensive microbial diversity within the chicken gut microbiome revealed by metagenomics and culture.</title>
        <authorList>
            <person name="Gilroy R."/>
            <person name="Ravi A."/>
            <person name="Getino M."/>
            <person name="Pursley I."/>
            <person name="Horton D.L."/>
            <person name="Alikhan N.F."/>
            <person name="Baker D."/>
            <person name="Gharbi K."/>
            <person name="Hall N."/>
            <person name="Watson M."/>
            <person name="Adriaenssens E.M."/>
            <person name="Foster-Nyarko E."/>
            <person name="Jarju S."/>
            <person name="Secka A."/>
            <person name="Antonio M."/>
            <person name="Oren A."/>
            <person name="Chaudhuri R.R."/>
            <person name="La Ragione R."/>
            <person name="Hildebrand F."/>
            <person name="Pallen M.J."/>
        </authorList>
    </citation>
    <scope>NUCLEOTIDE SEQUENCE</scope>
    <source>
        <strain evidence="12">ChiW4-1371</strain>
    </source>
</reference>
<dbReference type="PIRSF" id="PIRSF010376">
    <property type="entry name" value="IspE"/>
    <property type="match status" value="1"/>
</dbReference>